<feature type="compositionally biased region" description="Low complexity" evidence="6">
    <location>
        <begin position="1543"/>
        <end position="1570"/>
    </location>
</feature>
<feature type="repeat" description="WD" evidence="5">
    <location>
        <begin position="369"/>
        <end position="400"/>
    </location>
</feature>
<dbReference type="PROSITE" id="PS00633">
    <property type="entry name" value="BROMODOMAIN_1"/>
    <property type="match status" value="1"/>
</dbReference>
<feature type="compositionally biased region" description="Low complexity" evidence="6">
    <location>
        <begin position="2537"/>
        <end position="2550"/>
    </location>
</feature>
<feature type="compositionally biased region" description="Polar residues" evidence="6">
    <location>
        <begin position="2551"/>
        <end position="2571"/>
    </location>
</feature>
<feature type="repeat" description="WD" evidence="5">
    <location>
        <begin position="229"/>
        <end position="270"/>
    </location>
</feature>
<keyword evidence="3 4" id="KW-0103">Bromodomain</keyword>
<feature type="compositionally biased region" description="Basic and acidic residues" evidence="6">
    <location>
        <begin position="2395"/>
        <end position="2422"/>
    </location>
</feature>
<feature type="compositionally biased region" description="Low complexity" evidence="6">
    <location>
        <begin position="1807"/>
        <end position="1817"/>
    </location>
</feature>
<dbReference type="InterPro" id="IPR057452">
    <property type="entry name" value="BRWD/PHIP_N"/>
</dbReference>
<evidence type="ECO:0000256" key="6">
    <source>
        <dbReference type="SAM" id="MobiDB-lite"/>
    </source>
</evidence>
<dbReference type="EMBL" id="QXTE01000093">
    <property type="protein sequence ID" value="TFK06855.1"/>
    <property type="molecule type" value="Genomic_DNA"/>
</dbReference>
<feature type="compositionally biased region" description="Basic residues" evidence="6">
    <location>
        <begin position="2487"/>
        <end position="2497"/>
    </location>
</feature>
<feature type="region of interest" description="Disordered" evidence="6">
    <location>
        <begin position="896"/>
        <end position="941"/>
    </location>
</feature>
<feature type="compositionally biased region" description="Basic and acidic residues" evidence="6">
    <location>
        <begin position="2182"/>
        <end position="2205"/>
    </location>
</feature>
<feature type="compositionally biased region" description="Acidic residues" evidence="6">
    <location>
        <begin position="836"/>
        <end position="852"/>
    </location>
</feature>
<proteinExistence type="predicted"/>
<evidence type="ECO:0000313" key="8">
    <source>
        <dbReference type="EMBL" id="TFK06855.1"/>
    </source>
</evidence>
<reference evidence="8 9" key="2">
    <citation type="submission" date="2019-04" db="EMBL/GenBank/DDBJ databases">
        <title>The genome sequence of big-headed turtle.</title>
        <authorList>
            <person name="Gong S."/>
        </authorList>
    </citation>
    <scope>NUCLEOTIDE SEQUENCE [LARGE SCALE GENOMIC DNA]</scope>
    <source>
        <strain evidence="8">DO16091913</strain>
        <tissue evidence="8">Muscle</tissue>
    </source>
</reference>
<dbReference type="CDD" id="cd05529">
    <property type="entry name" value="Bromo_WDR9_I_like"/>
    <property type="match status" value="1"/>
</dbReference>
<dbReference type="Pfam" id="PF25313">
    <property type="entry name" value="BRWD_AD"/>
    <property type="match status" value="1"/>
</dbReference>
<evidence type="ECO:0000259" key="7">
    <source>
        <dbReference type="PROSITE" id="PS50014"/>
    </source>
</evidence>
<feature type="repeat" description="WD" evidence="5">
    <location>
        <begin position="271"/>
        <end position="307"/>
    </location>
</feature>
<dbReference type="InterPro" id="IPR057451">
    <property type="entry name" value="BRWD/PHIP_AD"/>
</dbReference>
<evidence type="ECO:0000256" key="3">
    <source>
        <dbReference type="ARBA" id="ARBA00023117"/>
    </source>
</evidence>
<dbReference type="Gene3D" id="2.30.30.1040">
    <property type="match status" value="1"/>
</dbReference>
<dbReference type="STRING" id="55544.A0A4D9EEA7"/>
<feature type="compositionally biased region" description="Polar residues" evidence="6">
    <location>
        <begin position="1455"/>
        <end position="1465"/>
    </location>
</feature>
<feature type="compositionally biased region" description="Basic residues" evidence="6">
    <location>
        <begin position="2599"/>
        <end position="2610"/>
    </location>
</feature>
<sequence length="2665" mass="300373">MAEPSVPSSGGGGGSLPLIESELYFLVARFLTTGPCRRAAEVLVQELEQYQLLPKRLDWEGNEHCRSYEDLVLSNKHVAPDHLLQICKRIGPILDKEIPPSISRVNSLLGAGRQSLLRTAKDCRNTVWKGSALAALRRGRPPEIPVNYGPPPNLVEVNRAKQLTGYATYRTSFPGSMYQHIRMHRRILGHLSAVYCVAFDRTGHRIFTGSDDCLVKIWSTHNGRLLTTLRGHSAEISDMAVNYENTMIAAGSCDKMIRVWCLRTCAPVAVLQGHTGSITSLQFSPVVKGSTRYMVSTGADGTVCFWQWDADSMKFSNRPVKFTEKSRPGVQMLCSSFSVGGTFLATGSTDHVIRMYFFGSETPEKIAELESHADKVDSIQFSNGGDRFISGSRDGTAHIWRFQQTEWRSILLDMADRLPGDSHSEEDRFMKPKVTMIAWNQNDNFVVTAVNNHLLKVWNSYTGQLLHDMVGHTDEVFVLETHPFDSRIMLSAGHDGNIFIWDITKGIKTKHYFNMIEGQGHGAVFDCKFSSDGQHFACTDSHGHLLIFGFGCNKPYEKIPDQMFFHTDYRPLIRDANNYVLDEQTQQAPHLMPPPFLVDVDGNPHPTKYQRLVPGRENCADEHLIPQLGYIATSDGEVVEQVIGQQTVDQDEQSLEPNILDGMIRQLQQQQDQRTGSDQEVVPNGLQNGEGTPRRGFRRLSLDIQSPPNIGLRRSGQVEGVRQMHQNAPRSQIATERDLQAWKRRVVVPEIPLHLFRKQEEYRIAKGEEERELYATERKRKTFQFSEKSDSEASLIQSKRRLHRRKYPSYRTRNNTEQLDSSDDERDDCFGFINQEAEESEGSGSSDEEEEWKSEKKSNSNSSSDSSSRYSDWIADAGINLKPPVRTSRRKAIRYCSTSEDEVSAEKSFPPKRRRKRRKKPKPKKQEENVQNSTPTQPVNEDVLYDYHPPVWITDTALRKSPFVPQMGDEVIYFRQGHEAYIEAVRKNNIYELNPHKEPWRKMVLRDQELVKIVGIRYEVGPPTLCCLKLAFIDHATGKLSDKSFSLKYHDMPDVIDFLVLRQFYDEARQRNWQASDRFRSIIDDAWWFGTVLGQEPYQPQYPDSHFQCYSVKWDNGEIEKLSPWDMEPIPDNVDQPEELGASVSVTYEEMEKLLYKPQEGEWGKRSRDEVCEWIISGIDQLLNLDISAAFAGPVDLSTYPKYCTVITYPTDLCTIRMRLINRFYRRISALVWEVRCIESNASTFNEPRSAIARSAKKITKQLLKFIDDPVCTNIFELSNTTEDEQDSLDAADLDDDKCLPITSYRRVKRRVMKRRNNMKINYDENTWKKECMELVNLIFQCEDSEPFRQPVDLDQYPDYRHIIDTPMDFGTVKETLEAGNYDNPMELCKDIRLIFSNAKSYTPSKRSKIYSMTLRLSALFEEKMRRIVSDFKTGQKHNERLRRSQRCNRRLQSHSMVQHPNRTLRNVKQKPLKSQAKIESEQEDSSTQPTSSRAPCVTSHKINASTYAHSSSGESSDSARISSRERNGKARTTPLTNHTALSSESEIEGSSASSSASSSGSSSSSSSSSEESKESSMALASPVLHNGISRAKNSSFRVTRNRAAQRKQMGSVSQENGNIRKTARKRLYRSDSENTSAVACESLSNKTSRHRKIPRRSATVAANKLRLMSDVEEEISSSESVGIASKNRKLPHRNASAAARKLLLDGSDDETGLKSESEKELKEQYARKKKRSQPGSSAARRKYISESEDGSSDSETDTRMAQKNRQSKSKKPPQRTVCAASPKIKNPTVEFSEDDSKSHKSEDGSSQKVSSQSTSTHKQHAVSNSEDEEDSESGRWNGRKVKKVASQKPATPFKKAKVLSDLEDTAESETEVKENGRSSVSESMETSGTPGSSKSGPDASFNCSSNFASETDTNNSNYSDAINTKRRKREVTKKGSFSQENGHSRRATRKRLYGSDSEYSKGAYKIVNDKDDGRRRIPRRSATVAASKLRLMSDVEEEISSSESVGIGSKNRKLPHRSASAAARKLLLDGFEDDTGLKSESEKELKEQYIKRKMLLQAGSSARRKYISESEDKSSDSEIGAKMAPKNRQSNGHKQPHRTVYAASPKIKNPTVEFSEEDSKSHKSGDGSSQKVSDQSTSAHTQHAVSNSEDEAGSLSGRWNGRRIKKMTSQKSATLFKKAKALSDLKNKAESETEVRENGRRSVSERMGPSGIAGSSKSGPDASFNCSSNLEFDTDSNSSNHSNATNTKKRKRKGKTKVIRKESTSEEIGQNTKVLRSRTYMNDYKKYTTFSSETLNAKTVTRKKPPCRSATLAANKIKMSDVKEELSSSESVCTEKKNRKLPHRTVSAASKKRLRDSSKVDATFKSESEKVKEQHTNRKTHTQPNSAAARRKYIRESERGKSESEQETKITQKNRHSNDHKQPHRTVRAASLKMKNSTVEFSEGDSKSRKSEDGSSKKASDQSTFVRKHHAVSNSEGEAGSESGKCKGKKTKRLGRQKAGTSFRKAKFLSAVKDTESETGEQEDGRSSLCQRTDPSGTAKTGKSGAGASLNCSSNLESETDSSNSSYRNATKTKKRKRKRKTKVIRKGKISNSNVSKPSRRPQRTKRPKLNQENDSDVDYTKYKRANRRSKIRTRNGGRRTVRYDDDGGGDDDDRGLDYIDCGT</sequence>
<dbReference type="SUPFAM" id="SSF47370">
    <property type="entry name" value="Bromodomain"/>
    <property type="match status" value="2"/>
</dbReference>
<evidence type="ECO:0000256" key="5">
    <source>
        <dbReference type="PROSITE-ProRule" id="PRU00221"/>
    </source>
</evidence>
<dbReference type="InterPro" id="IPR052060">
    <property type="entry name" value="Bromo_WD_repeat"/>
</dbReference>
<dbReference type="InterPro" id="IPR015943">
    <property type="entry name" value="WD40/YVTN_repeat-like_dom_sf"/>
</dbReference>
<feature type="compositionally biased region" description="Basic residues" evidence="6">
    <location>
        <begin position="2248"/>
        <end position="2259"/>
    </location>
</feature>
<feature type="compositionally biased region" description="Basic residues" evidence="6">
    <location>
        <begin position="2572"/>
        <end position="2590"/>
    </location>
</feature>
<feature type="region of interest" description="Disordered" evidence="6">
    <location>
        <begin position="668"/>
        <end position="696"/>
    </location>
</feature>
<dbReference type="Pfam" id="PF25437">
    <property type="entry name" value="BRWD1_N"/>
    <property type="match status" value="1"/>
</dbReference>
<feature type="region of interest" description="Disordered" evidence="6">
    <location>
        <begin position="783"/>
        <end position="870"/>
    </location>
</feature>
<feature type="compositionally biased region" description="Basic and acidic residues" evidence="6">
    <location>
        <begin position="2356"/>
        <end position="2377"/>
    </location>
</feature>
<feature type="compositionally biased region" description="Polar residues" evidence="6">
    <location>
        <begin position="2131"/>
        <end position="2148"/>
    </location>
</feature>
<name>A0A4D9EEA7_9SAUR</name>
<dbReference type="FunFam" id="2.130.10.10:FF:000023">
    <property type="entry name" value="Bromodomain and WD repeat domain containing 1"/>
    <property type="match status" value="1"/>
</dbReference>
<feature type="compositionally biased region" description="Low complexity" evidence="6">
    <location>
        <begin position="1887"/>
        <end position="1898"/>
    </location>
</feature>
<feature type="domain" description="Bromo" evidence="7">
    <location>
        <begin position="1183"/>
        <end position="1253"/>
    </location>
</feature>
<dbReference type="CDD" id="cd00200">
    <property type="entry name" value="WD40"/>
    <property type="match status" value="1"/>
</dbReference>
<dbReference type="Gene3D" id="1.20.920.10">
    <property type="entry name" value="Bromodomain-like"/>
    <property type="match status" value="2"/>
</dbReference>
<dbReference type="InterPro" id="IPR018359">
    <property type="entry name" value="Bromodomain_CS"/>
</dbReference>
<organism evidence="8 9">
    <name type="scientific">Platysternon megacephalum</name>
    <name type="common">big-headed turtle</name>
    <dbReference type="NCBI Taxonomy" id="55544"/>
    <lineage>
        <taxon>Eukaryota</taxon>
        <taxon>Metazoa</taxon>
        <taxon>Chordata</taxon>
        <taxon>Craniata</taxon>
        <taxon>Vertebrata</taxon>
        <taxon>Euteleostomi</taxon>
        <taxon>Archelosauria</taxon>
        <taxon>Testudinata</taxon>
        <taxon>Testudines</taxon>
        <taxon>Cryptodira</taxon>
        <taxon>Durocryptodira</taxon>
        <taxon>Testudinoidea</taxon>
        <taxon>Platysternidae</taxon>
        <taxon>Platysternon</taxon>
    </lineage>
</organism>
<dbReference type="SUPFAM" id="SSF50978">
    <property type="entry name" value="WD40 repeat-like"/>
    <property type="match status" value="1"/>
</dbReference>
<gene>
    <name evidence="8" type="ORF">DR999_PMT10429</name>
</gene>
<feature type="compositionally biased region" description="Polar residues" evidence="6">
    <location>
        <begin position="2214"/>
        <end position="2232"/>
    </location>
</feature>
<dbReference type="PROSITE" id="PS50082">
    <property type="entry name" value="WD_REPEATS_2"/>
    <property type="match status" value="6"/>
</dbReference>
<dbReference type="SMART" id="SM00297">
    <property type="entry name" value="BROMO"/>
    <property type="match status" value="2"/>
</dbReference>
<feature type="compositionally biased region" description="Basic residues" evidence="6">
    <location>
        <begin position="798"/>
        <end position="808"/>
    </location>
</feature>
<evidence type="ECO:0000256" key="1">
    <source>
        <dbReference type="ARBA" id="ARBA00022574"/>
    </source>
</evidence>
<feature type="domain" description="Bromo" evidence="7">
    <location>
        <begin position="1340"/>
        <end position="1410"/>
    </location>
</feature>
<evidence type="ECO:0000313" key="9">
    <source>
        <dbReference type="Proteomes" id="UP000297703"/>
    </source>
</evidence>
<dbReference type="InterPro" id="IPR019775">
    <property type="entry name" value="WD40_repeat_CS"/>
</dbReference>
<feature type="compositionally biased region" description="Polar residues" evidence="6">
    <location>
        <begin position="1609"/>
        <end position="1620"/>
    </location>
</feature>
<dbReference type="PANTHER" id="PTHR16266">
    <property type="entry name" value="WD REPEAT DOMAIN 9"/>
    <property type="match status" value="1"/>
</dbReference>
<dbReference type="GO" id="GO:0008360">
    <property type="term" value="P:regulation of cell shape"/>
    <property type="evidence" value="ECO:0007669"/>
    <property type="project" value="TreeGrafter"/>
</dbReference>
<dbReference type="SMART" id="SM00320">
    <property type="entry name" value="WD40"/>
    <property type="match status" value="8"/>
</dbReference>
<feature type="repeat" description="WD" evidence="5">
    <location>
        <begin position="434"/>
        <end position="468"/>
    </location>
</feature>
<dbReference type="FunFam" id="2.30.30.1040:FF:000003">
    <property type="entry name" value="Bromodomain and WD repeat domain containing 1"/>
    <property type="match status" value="1"/>
</dbReference>
<feature type="compositionally biased region" description="Basic and acidic residues" evidence="6">
    <location>
        <begin position="2445"/>
        <end position="2461"/>
    </location>
</feature>
<dbReference type="PROSITE" id="PS00678">
    <property type="entry name" value="WD_REPEATS_1"/>
    <property type="match status" value="1"/>
</dbReference>
<feature type="repeat" description="WD" evidence="5">
    <location>
        <begin position="469"/>
        <end position="511"/>
    </location>
</feature>
<feature type="region of interest" description="Disordered" evidence="6">
    <location>
        <begin position="1432"/>
        <end position="1632"/>
    </location>
</feature>
<dbReference type="FunFam" id="1.20.920.10:FF:000066">
    <property type="entry name" value="Transcription initiation factor TFIID subunit 1"/>
    <property type="match status" value="1"/>
</dbReference>
<dbReference type="Pfam" id="PF00439">
    <property type="entry name" value="Bromodomain"/>
    <property type="match status" value="2"/>
</dbReference>
<feature type="compositionally biased region" description="Basic residues" evidence="6">
    <location>
        <begin position="2624"/>
        <end position="2642"/>
    </location>
</feature>
<feature type="region of interest" description="Disordered" evidence="6">
    <location>
        <begin position="2059"/>
        <end position="2271"/>
    </location>
</feature>
<feature type="compositionally biased region" description="Low complexity" evidence="6">
    <location>
        <begin position="859"/>
        <end position="868"/>
    </location>
</feature>
<dbReference type="Gene3D" id="2.130.10.10">
    <property type="entry name" value="YVTN repeat-like/Quinoprotein amine dehydrogenase"/>
    <property type="match status" value="2"/>
</dbReference>
<dbReference type="InterPro" id="IPR001680">
    <property type="entry name" value="WD40_rpt"/>
</dbReference>
<feature type="compositionally biased region" description="Basic residues" evidence="6">
    <location>
        <begin position="1444"/>
        <end position="1453"/>
    </location>
</feature>
<feature type="region of interest" description="Disordered" evidence="6">
    <location>
        <begin position="1998"/>
        <end position="2020"/>
    </location>
</feature>
<dbReference type="PRINTS" id="PR00503">
    <property type="entry name" value="BROMODOMAIN"/>
</dbReference>
<accession>A0A4D9EEA7</accession>
<keyword evidence="2" id="KW-0677">Repeat</keyword>
<feature type="compositionally biased region" description="Polar residues" evidence="6">
    <location>
        <begin position="1902"/>
        <end position="1923"/>
    </location>
</feature>
<dbReference type="FunFam" id="1.20.920.10:FF:000017">
    <property type="entry name" value="Bromodomain and WD repeat domain containing 1"/>
    <property type="match status" value="1"/>
</dbReference>
<dbReference type="PROSITE" id="PS50014">
    <property type="entry name" value="BROMODOMAIN_2"/>
    <property type="match status" value="2"/>
</dbReference>
<dbReference type="CDD" id="cd05496">
    <property type="entry name" value="Bromo_WDR9_II"/>
    <property type="match status" value="1"/>
</dbReference>
<dbReference type="GO" id="GO:0006357">
    <property type="term" value="P:regulation of transcription by RNA polymerase II"/>
    <property type="evidence" value="ECO:0007669"/>
    <property type="project" value="TreeGrafter"/>
</dbReference>
<feature type="compositionally biased region" description="Acidic residues" evidence="6">
    <location>
        <begin position="1747"/>
        <end position="1756"/>
    </location>
</feature>
<dbReference type="GO" id="GO:0007010">
    <property type="term" value="P:cytoskeleton organization"/>
    <property type="evidence" value="ECO:0007669"/>
    <property type="project" value="TreeGrafter"/>
</dbReference>
<feature type="region of interest" description="Disordered" evidence="6">
    <location>
        <begin position="1673"/>
        <end position="1957"/>
    </location>
</feature>
<dbReference type="OrthoDB" id="538223at2759"/>
<protein>
    <submittedName>
        <fullName evidence="8">Bromodomain and WD repeat-containing protein 1</fullName>
    </submittedName>
</protein>
<feature type="region of interest" description="Disordered" evidence="6">
    <location>
        <begin position="2319"/>
        <end position="2665"/>
    </location>
</feature>
<feature type="compositionally biased region" description="Basic residues" evidence="6">
    <location>
        <begin position="910"/>
        <end position="923"/>
    </location>
</feature>
<dbReference type="PANTHER" id="PTHR16266:SF26">
    <property type="entry name" value="BROMODOMAIN AND WD REPEAT-CONTAINING PROTEIN 1"/>
    <property type="match status" value="1"/>
</dbReference>
<feature type="repeat" description="WD" evidence="5">
    <location>
        <begin position="187"/>
        <end position="228"/>
    </location>
</feature>
<dbReference type="FunFam" id="2.130.10.10:FF:000071">
    <property type="entry name" value="Bromodomain and WD repeat domain containing 1"/>
    <property type="match status" value="1"/>
</dbReference>
<dbReference type="InterPro" id="IPR036427">
    <property type="entry name" value="Bromodomain-like_sf"/>
</dbReference>
<feature type="compositionally biased region" description="Low complexity" evidence="6">
    <location>
        <begin position="2236"/>
        <end position="2247"/>
    </location>
</feature>
<feature type="compositionally biased region" description="Basic and acidic residues" evidence="6">
    <location>
        <begin position="2067"/>
        <end position="2077"/>
    </location>
</feature>
<comment type="caution">
    <text evidence="8">The sequence shown here is derived from an EMBL/GenBank/DDBJ whole genome shotgun (WGS) entry which is preliminary data.</text>
</comment>
<keyword evidence="9" id="KW-1185">Reference proteome</keyword>
<evidence type="ECO:0000256" key="2">
    <source>
        <dbReference type="ARBA" id="ARBA00022737"/>
    </source>
</evidence>
<feature type="compositionally biased region" description="Low complexity" evidence="6">
    <location>
        <begin position="1511"/>
        <end position="1522"/>
    </location>
</feature>
<feature type="compositionally biased region" description="Polar residues" evidence="6">
    <location>
        <begin position="1501"/>
        <end position="1510"/>
    </location>
</feature>
<dbReference type="GO" id="GO:0005634">
    <property type="term" value="C:nucleus"/>
    <property type="evidence" value="ECO:0007669"/>
    <property type="project" value="TreeGrafter"/>
</dbReference>
<feature type="compositionally biased region" description="Basic and acidic residues" evidence="6">
    <location>
        <begin position="1712"/>
        <end position="1727"/>
    </location>
</feature>
<dbReference type="PROSITE" id="PS50294">
    <property type="entry name" value="WD_REPEATS_REGION"/>
    <property type="match status" value="5"/>
</dbReference>
<dbReference type="InterPro" id="IPR036322">
    <property type="entry name" value="WD40_repeat_dom_sf"/>
</dbReference>
<dbReference type="Proteomes" id="UP000297703">
    <property type="component" value="Unassembled WGS sequence"/>
</dbReference>
<feature type="compositionally biased region" description="Basic and acidic residues" evidence="6">
    <location>
        <begin position="1795"/>
        <end position="1806"/>
    </location>
</feature>
<dbReference type="InterPro" id="IPR001487">
    <property type="entry name" value="Bromodomain"/>
</dbReference>
<feature type="compositionally biased region" description="Polar residues" evidence="6">
    <location>
        <begin position="929"/>
        <end position="939"/>
    </location>
</feature>
<dbReference type="Pfam" id="PF00400">
    <property type="entry name" value="WD40"/>
    <property type="match status" value="5"/>
</dbReference>
<feature type="compositionally biased region" description="Low complexity" evidence="6">
    <location>
        <begin position="2474"/>
        <end position="2484"/>
    </location>
</feature>
<evidence type="ECO:0000256" key="4">
    <source>
        <dbReference type="PROSITE-ProRule" id="PRU00035"/>
    </source>
</evidence>
<reference evidence="8 9" key="1">
    <citation type="submission" date="2019-04" db="EMBL/GenBank/DDBJ databases">
        <title>Draft genome of the big-headed turtle Platysternon megacephalum.</title>
        <authorList>
            <person name="Gong S."/>
        </authorList>
    </citation>
    <scope>NUCLEOTIDE SEQUENCE [LARGE SCALE GENOMIC DNA]</scope>
    <source>
        <strain evidence="8">DO16091913</strain>
        <tissue evidence="8">Muscle</tissue>
    </source>
</reference>
<keyword evidence="1 5" id="KW-0853">WD repeat</keyword>